<evidence type="ECO:0000313" key="1">
    <source>
        <dbReference type="EMBL" id="RHC12378.1"/>
    </source>
</evidence>
<proteinExistence type="predicted"/>
<accession>A0A413YTK0</accession>
<dbReference type="EMBL" id="QSHO01000028">
    <property type="protein sequence ID" value="RHC12378.1"/>
    <property type="molecule type" value="Genomic_DNA"/>
</dbReference>
<dbReference type="Proteomes" id="UP000283513">
    <property type="component" value="Unassembled WGS sequence"/>
</dbReference>
<comment type="caution">
    <text evidence="1">The sequence shown here is derived from an EMBL/GenBank/DDBJ whole genome shotgun (WGS) entry which is preliminary data.</text>
</comment>
<organism evidence="1 2">
    <name type="scientific">Roseburia intestinalis</name>
    <dbReference type="NCBI Taxonomy" id="166486"/>
    <lineage>
        <taxon>Bacteria</taxon>
        <taxon>Bacillati</taxon>
        <taxon>Bacillota</taxon>
        <taxon>Clostridia</taxon>
        <taxon>Lachnospirales</taxon>
        <taxon>Lachnospiraceae</taxon>
        <taxon>Roseburia</taxon>
    </lineage>
</organism>
<name>A0A413YTK0_9FIRM</name>
<dbReference type="RefSeq" id="WP_118599488.1">
    <property type="nucleotide sequence ID" value="NZ_QSHO01000028.1"/>
</dbReference>
<gene>
    <name evidence="1" type="ORF">DW856_19075</name>
</gene>
<dbReference type="AlphaFoldDB" id="A0A413YTK0"/>
<protein>
    <submittedName>
        <fullName evidence="1">Uncharacterized protein</fullName>
    </submittedName>
</protein>
<reference evidence="1 2" key="1">
    <citation type="submission" date="2018-08" db="EMBL/GenBank/DDBJ databases">
        <title>A genome reference for cultivated species of the human gut microbiota.</title>
        <authorList>
            <person name="Zou Y."/>
            <person name="Xue W."/>
            <person name="Luo G."/>
        </authorList>
    </citation>
    <scope>NUCLEOTIDE SEQUENCE [LARGE SCALE GENOMIC DNA]</scope>
    <source>
        <strain evidence="1 2">AM37-1AC</strain>
    </source>
</reference>
<sequence length="65" mass="7480">MTDKELTIRQIGEFCTNTLCKKCPVAKWNEESGLHNGCMESLRLPEVSRIMLEQIKGRKVKRDGE</sequence>
<evidence type="ECO:0000313" key="2">
    <source>
        <dbReference type="Proteomes" id="UP000283513"/>
    </source>
</evidence>